<keyword evidence="1" id="KW-0472">Membrane</keyword>
<evidence type="ECO:0000313" key="2">
    <source>
        <dbReference type="EMBL" id="OVE85363.1"/>
    </source>
</evidence>
<feature type="transmembrane region" description="Helical" evidence="1">
    <location>
        <begin position="6"/>
        <end position="31"/>
    </location>
</feature>
<dbReference type="InterPro" id="IPR011989">
    <property type="entry name" value="ARM-like"/>
</dbReference>
<evidence type="ECO:0000256" key="1">
    <source>
        <dbReference type="SAM" id="Phobius"/>
    </source>
</evidence>
<organism evidence="2 3">
    <name type="scientific">Natronolimnobius baerhuensis</name>
    <dbReference type="NCBI Taxonomy" id="253108"/>
    <lineage>
        <taxon>Archaea</taxon>
        <taxon>Methanobacteriati</taxon>
        <taxon>Methanobacteriota</taxon>
        <taxon>Stenosarchaea group</taxon>
        <taxon>Halobacteria</taxon>
        <taxon>Halobacteriales</taxon>
        <taxon>Natrialbaceae</taxon>
        <taxon>Natronolimnobius</taxon>
    </lineage>
</organism>
<protein>
    <recommendedName>
        <fullName evidence="4">HEAT repeat domain-containing protein</fullName>
    </recommendedName>
</protein>
<comment type="caution">
    <text evidence="2">The sequence shown here is derived from an EMBL/GenBank/DDBJ whole genome shotgun (WGS) entry which is preliminary data.</text>
</comment>
<dbReference type="OrthoDB" id="169654at2157"/>
<evidence type="ECO:0000313" key="3">
    <source>
        <dbReference type="Proteomes" id="UP000196084"/>
    </source>
</evidence>
<keyword evidence="1" id="KW-1133">Transmembrane helix</keyword>
<name>A0A202EAS0_9EURY</name>
<proteinExistence type="predicted"/>
<keyword evidence="3" id="KW-1185">Reference proteome</keyword>
<sequence>MVLLTIFVVIVAICLFVGLFTLALSIARYWFDRREDATRPELRPKLFAYLEEPGPDAAAWYDSLSISEQYVVRRQILEYLRRLEGSDHRKFVALSAALGLDDRAVSLCTRRSEFNTLRGLIWLTLLKQSMPTEFLRRHCMATSETRAAAARLLCAVDEETTGMDGTALLLQDGEQSLSVYGLDTLYQLNRSDSTPLLSKAAADASWWNDRLLLQCLTVLSHCQSAERTEQFAWLPPLLEDESPQIRAGALLAFARQGWRGAFRDHVVVEQVLSDPEPLVRTAGYELLGQWGDSNALEWLRYGAYNDPDDRSRLAAARTLLGHGYTLASMPPAETDAGRTIAWAKRERRSRRRIATGWS</sequence>
<dbReference type="EMBL" id="MWPH01000001">
    <property type="protein sequence ID" value="OVE85363.1"/>
    <property type="molecule type" value="Genomic_DNA"/>
</dbReference>
<gene>
    <name evidence="2" type="ORF">B2G88_00600</name>
</gene>
<accession>A0A202EAS0</accession>
<dbReference type="Proteomes" id="UP000196084">
    <property type="component" value="Unassembled WGS sequence"/>
</dbReference>
<reference evidence="2 3" key="1">
    <citation type="submission" date="2017-02" db="EMBL/GenBank/DDBJ databases">
        <title>Natronthermophilus aegyptiacus gen. nov.,sp. nov., an aerobic, extremely halophilic alkalithermophilic archaeon isolated from the athalassohaline Wadi An Natrun, Egypt.</title>
        <authorList>
            <person name="Zhao B."/>
        </authorList>
    </citation>
    <scope>NUCLEOTIDE SEQUENCE [LARGE SCALE GENOMIC DNA]</scope>
    <source>
        <strain evidence="2 3">CGMCC 1.3597</strain>
    </source>
</reference>
<dbReference type="AlphaFoldDB" id="A0A202EAS0"/>
<evidence type="ECO:0008006" key="4">
    <source>
        <dbReference type="Google" id="ProtNLM"/>
    </source>
</evidence>
<keyword evidence="1" id="KW-0812">Transmembrane</keyword>
<dbReference type="SUPFAM" id="SSF48371">
    <property type="entry name" value="ARM repeat"/>
    <property type="match status" value="1"/>
</dbReference>
<dbReference type="InterPro" id="IPR016024">
    <property type="entry name" value="ARM-type_fold"/>
</dbReference>
<dbReference type="RefSeq" id="WP_087713693.1">
    <property type="nucleotide sequence ID" value="NZ_MWPH01000001.1"/>
</dbReference>
<dbReference type="Gene3D" id="1.25.10.10">
    <property type="entry name" value="Leucine-rich Repeat Variant"/>
    <property type="match status" value="1"/>
</dbReference>